<dbReference type="EMBL" id="LNYN01000042">
    <property type="protein sequence ID" value="KTD30859.1"/>
    <property type="molecule type" value="Genomic_DNA"/>
</dbReference>
<reference evidence="1 3" key="1">
    <citation type="submission" date="2015-11" db="EMBL/GenBank/DDBJ databases">
        <title>Genomic analysis of 38 Legionella species identifies large and diverse effector repertoires.</title>
        <authorList>
            <person name="Burstein D."/>
            <person name="Amaro F."/>
            <person name="Zusman T."/>
            <person name="Lifshitz Z."/>
            <person name="Cohen O."/>
            <person name="Gilbert J.A."/>
            <person name="Pupko T."/>
            <person name="Shuman H.A."/>
            <person name="Segal G."/>
        </authorList>
    </citation>
    <scope>NUCLEOTIDE SEQUENCE [LARGE SCALE GENOMIC DNA]</scope>
    <source>
        <strain evidence="1 3">ATCC 43877</strain>
    </source>
</reference>
<dbReference type="STRING" id="39962.Lmor_2966"/>
<dbReference type="Proteomes" id="UP000254040">
    <property type="component" value="Unassembled WGS sequence"/>
</dbReference>
<dbReference type="EMBL" id="UGOG01000001">
    <property type="protein sequence ID" value="STX63314.1"/>
    <property type="molecule type" value="Genomic_DNA"/>
</dbReference>
<proteinExistence type="predicted"/>
<evidence type="ECO:0000313" key="2">
    <source>
        <dbReference type="EMBL" id="STX63314.1"/>
    </source>
</evidence>
<dbReference type="AlphaFoldDB" id="A0A378JXP0"/>
<gene>
    <name evidence="1" type="ORF">Lmor_2966</name>
    <name evidence="2" type="ORF">NCTC12239_02257</name>
</gene>
<protein>
    <submittedName>
        <fullName evidence="2">Uncharacterized protein</fullName>
    </submittedName>
</protein>
<accession>A0A378JXP0</accession>
<evidence type="ECO:0000313" key="1">
    <source>
        <dbReference type="EMBL" id="KTD30859.1"/>
    </source>
</evidence>
<dbReference type="RefSeq" id="WP_028385179.1">
    <property type="nucleotide sequence ID" value="NZ_CAAAJG010000033.1"/>
</dbReference>
<dbReference type="Proteomes" id="UP000054985">
    <property type="component" value="Unassembled WGS sequence"/>
</dbReference>
<sequence length="59" mass="7208">MCDSVHFKEFRIGKTVIYRYMDKYWFRDTALEYPRHKGNKRTFGSDTVPGFVELWLRSK</sequence>
<evidence type="ECO:0000313" key="3">
    <source>
        <dbReference type="Proteomes" id="UP000054985"/>
    </source>
</evidence>
<organism evidence="2 4">
    <name type="scientific">Legionella moravica</name>
    <dbReference type="NCBI Taxonomy" id="39962"/>
    <lineage>
        <taxon>Bacteria</taxon>
        <taxon>Pseudomonadati</taxon>
        <taxon>Pseudomonadota</taxon>
        <taxon>Gammaproteobacteria</taxon>
        <taxon>Legionellales</taxon>
        <taxon>Legionellaceae</taxon>
        <taxon>Legionella</taxon>
    </lineage>
</organism>
<evidence type="ECO:0000313" key="4">
    <source>
        <dbReference type="Proteomes" id="UP000254040"/>
    </source>
</evidence>
<name>A0A378JXP0_9GAMM</name>
<keyword evidence="3" id="KW-1185">Reference proteome</keyword>
<reference evidence="2 4" key="2">
    <citation type="submission" date="2018-06" db="EMBL/GenBank/DDBJ databases">
        <authorList>
            <consortium name="Pathogen Informatics"/>
            <person name="Doyle S."/>
        </authorList>
    </citation>
    <scope>NUCLEOTIDE SEQUENCE [LARGE SCALE GENOMIC DNA]</scope>
    <source>
        <strain evidence="2 4">NCTC12239</strain>
    </source>
</reference>